<reference evidence="11" key="1">
    <citation type="submission" date="2024-02" db="EMBL/GenBank/DDBJ databases">
        <title>Tomenella chthoni gen. nov. sp. nov., a member of the family Jonesiaceae isolated from bat guano.</title>
        <authorList>
            <person name="Miller S.L."/>
            <person name="King J."/>
            <person name="Sankaranarayanan K."/>
            <person name="Lawson P.A."/>
        </authorList>
    </citation>
    <scope>NUCLEOTIDE SEQUENCE</scope>
    <source>
        <strain evidence="11">BS-20</strain>
    </source>
</reference>
<evidence type="ECO:0000256" key="5">
    <source>
        <dbReference type="ARBA" id="ARBA00022692"/>
    </source>
</evidence>
<dbReference type="InterPro" id="IPR055348">
    <property type="entry name" value="DctQ"/>
</dbReference>
<gene>
    <name evidence="11" type="ORF">V5R04_08135</name>
</gene>
<sequence length="169" mass="18663">MNAVKSALDAALKWICVGLFAALLVVVCWQVFTRQVMHAPATWTTSTAQYLFVWLSLFGAALVFSDRGHIAVDFLVRVLKINEKRSTEIFVNIIILAFAVFILIYGGMRGVSITWSQNVSGLPVSVGAMYLALPVSGFLVAFYSLFHMREAFAGRGLPNDQDEKNVEVV</sequence>
<proteinExistence type="inferred from homology"/>
<dbReference type="GO" id="GO:0005886">
    <property type="term" value="C:plasma membrane"/>
    <property type="evidence" value="ECO:0007669"/>
    <property type="project" value="UniProtKB-SubCell"/>
</dbReference>
<evidence type="ECO:0000256" key="9">
    <source>
        <dbReference type="SAM" id="Phobius"/>
    </source>
</evidence>
<evidence type="ECO:0000256" key="2">
    <source>
        <dbReference type="ARBA" id="ARBA00022448"/>
    </source>
</evidence>
<comment type="similarity">
    <text evidence="8">Belongs to the TRAP transporter small permease family.</text>
</comment>
<evidence type="ECO:0000259" key="10">
    <source>
        <dbReference type="Pfam" id="PF04290"/>
    </source>
</evidence>
<dbReference type="AlphaFoldDB" id="A0AAU7DT26"/>
<evidence type="ECO:0000256" key="7">
    <source>
        <dbReference type="ARBA" id="ARBA00023136"/>
    </source>
</evidence>
<dbReference type="GO" id="GO:0022857">
    <property type="term" value="F:transmembrane transporter activity"/>
    <property type="evidence" value="ECO:0007669"/>
    <property type="project" value="TreeGrafter"/>
</dbReference>
<dbReference type="InterPro" id="IPR007387">
    <property type="entry name" value="TRAP_DctQ"/>
</dbReference>
<protein>
    <submittedName>
        <fullName evidence="11">TRAP transporter small permease</fullName>
    </submittedName>
</protein>
<evidence type="ECO:0000256" key="1">
    <source>
        <dbReference type="ARBA" id="ARBA00004429"/>
    </source>
</evidence>
<comment type="subcellular location">
    <subcellularLocation>
        <location evidence="1">Cell inner membrane</location>
        <topology evidence="1">Multi-pass membrane protein</topology>
    </subcellularLocation>
</comment>
<keyword evidence="4" id="KW-0997">Cell inner membrane</keyword>
<feature type="transmembrane region" description="Helical" evidence="9">
    <location>
        <begin position="88"/>
        <end position="108"/>
    </location>
</feature>
<keyword evidence="7 9" id="KW-0472">Membrane</keyword>
<feature type="transmembrane region" description="Helical" evidence="9">
    <location>
        <begin position="12"/>
        <end position="32"/>
    </location>
</feature>
<evidence type="ECO:0000256" key="6">
    <source>
        <dbReference type="ARBA" id="ARBA00022989"/>
    </source>
</evidence>
<dbReference type="GO" id="GO:0015740">
    <property type="term" value="P:C4-dicarboxylate transport"/>
    <property type="evidence" value="ECO:0007669"/>
    <property type="project" value="TreeGrafter"/>
</dbReference>
<accession>A0AAU7DT26</accession>
<evidence type="ECO:0000256" key="3">
    <source>
        <dbReference type="ARBA" id="ARBA00022475"/>
    </source>
</evidence>
<name>A0AAU7DT26_9MICO</name>
<keyword evidence="2" id="KW-0813">Transport</keyword>
<evidence type="ECO:0000256" key="8">
    <source>
        <dbReference type="ARBA" id="ARBA00038436"/>
    </source>
</evidence>
<dbReference type="PANTHER" id="PTHR35011">
    <property type="entry name" value="2,3-DIKETO-L-GULONATE TRAP TRANSPORTER SMALL PERMEASE PROTEIN YIAM"/>
    <property type="match status" value="1"/>
</dbReference>
<dbReference type="Pfam" id="PF04290">
    <property type="entry name" value="DctQ"/>
    <property type="match status" value="1"/>
</dbReference>
<feature type="domain" description="Tripartite ATP-independent periplasmic transporters DctQ component" evidence="10">
    <location>
        <begin position="23"/>
        <end position="152"/>
    </location>
</feature>
<dbReference type="PANTHER" id="PTHR35011:SF2">
    <property type="entry name" value="2,3-DIKETO-L-GULONATE TRAP TRANSPORTER SMALL PERMEASE PROTEIN YIAM"/>
    <property type="match status" value="1"/>
</dbReference>
<evidence type="ECO:0000256" key="4">
    <source>
        <dbReference type="ARBA" id="ARBA00022519"/>
    </source>
</evidence>
<organism evidence="11">
    <name type="scientific">Jonesiaceae bacterium BS-20</name>
    <dbReference type="NCBI Taxonomy" id="3120821"/>
    <lineage>
        <taxon>Bacteria</taxon>
        <taxon>Bacillati</taxon>
        <taxon>Actinomycetota</taxon>
        <taxon>Actinomycetes</taxon>
        <taxon>Micrococcales</taxon>
        <taxon>Jonesiaceae</taxon>
    </lineage>
</organism>
<dbReference type="EMBL" id="CP146203">
    <property type="protein sequence ID" value="XBH20225.1"/>
    <property type="molecule type" value="Genomic_DNA"/>
</dbReference>
<keyword evidence="5 9" id="KW-0812">Transmembrane</keyword>
<keyword evidence="3" id="KW-1003">Cell membrane</keyword>
<keyword evidence="6 9" id="KW-1133">Transmembrane helix</keyword>
<feature type="transmembrane region" description="Helical" evidence="9">
    <location>
        <begin position="52"/>
        <end position="76"/>
    </location>
</feature>
<feature type="transmembrane region" description="Helical" evidence="9">
    <location>
        <begin position="128"/>
        <end position="146"/>
    </location>
</feature>
<evidence type="ECO:0000313" key="11">
    <source>
        <dbReference type="EMBL" id="XBH20225.1"/>
    </source>
</evidence>